<comment type="caution">
    <text evidence="2">The sequence shown here is derived from an EMBL/GenBank/DDBJ whole genome shotgun (WGS) entry which is preliminary data.</text>
</comment>
<name>A0AAE1DYK4_9GAST</name>
<accession>A0AAE1DYK4</accession>
<dbReference type="EMBL" id="JAWDGP010001837">
    <property type="protein sequence ID" value="KAK3787816.1"/>
    <property type="molecule type" value="Genomic_DNA"/>
</dbReference>
<reference evidence="2" key="1">
    <citation type="journal article" date="2023" name="G3 (Bethesda)">
        <title>A reference genome for the long-term kleptoplast-retaining sea slug Elysia crispata morphotype clarki.</title>
        <authorList>
            <person name="Eastman K.E."/>
            <person name="Pendleton A.L."/>
            <person name="Shaikh M.A."/>
            <person name="Suttiyut T."/>
            <person name="Ogas R."/>
            <person name="Tomko P."/>
            <person name="Gavelis G."/>
            <person name="Widhalm J.R."/>
            <person name="Wisecaver J.H."/>
        </authorList>
    </citation>
    <scope>NUCLEOTIDE SEQUENCE</scope>
    <source>
        <strain evidence="2">ECLA1</strain>
    </source>
</reference>
<proteinExistence type="predicted"/>
<feature type="compositionally biased region" description="Polar residues" evidence="1">
    <location>
        <begin position="121"/>
        <end position="141"/>
    </location>
</feature>
<gene>
    <name evidence="2" type="ORF">RRG08_038518</name>
</gene>
<sequence length="159" mass="18429">MKHQIHLWVRKEGHNPQEKKRCKNQFRPTQSVLLSSPSVMFDLSGTKRKEKTKKYNCITELRSNEPGKEILTQEVKLKAHGITTRIPGATPSQSAVKDYVAIFIRRGSHHQKDLKCQGAWMSQKQLDTTQPDTRPGQQRQPSGGDDYNRTDKKRYYENH</sequence>
<evidence type="ECO:0000313" key="2">
    <source>
        <dbReference type="EMBL" id="KAK3787816.1"/>
    </source>
</evidence>
<feature type="region of interest" description="Disordered" evidence="1">
    <location>
        <begin position="121"/>
        <end position="159"/>
    </location>
</feature>
<evidence type="ECO:0000313" key="3">
    <source>
        <dbReference type="Proteomes" id="UP001283361"/>
    </source>
</evidence>
<dbReference type="Proteomes" id="UP001283361">
    <property type="component" value="Unassembled WGS sequence"/>
</dbReference>
<protein>
    <submittedName>
        <fullName evidence="2">Uncharacterized protein</fullName>
    </submittedName>
</protein>
<keyword evidence="3" id="KW-1185">Reference proteome</keyword>
<dbReference type="AlphaFoldDB" id="A0AAE1DYK4"/>
<organism evidence="2 3">
    <name type="scientific">Elysia crispata</name>
    <name type="common">lettuce slug</name>
    <dbReference type="NCBI Taxonomy" id="231223"/>
    <lineage>
        <taxon>Eukaryota</taxon>
        <taxon>Metazoa</taxon>
        <taxon>Spiralia</taxon>
        <taxon>Lophotrochozoa</taxon>
        <taxon>Mollusca</taxon>
        <taxon>Gastropoda</taxon>
        <taxon>Heterobranchia</taxon>
        <taxon>Euthyneura</taxon>
        <taxon>Panpulmonata</taxon>
        <taxon>Sacoglossa</taxon>
        <taxon>Placobranchoidea</taxon>
        <taxon>Plakobranchidae</taxon>
        <taxon>Elysia</taxon>
    </lineage>
</organism>
<feature type="compositionally biased region" description="Basic and acidic residues" evidence="1">
    <location>
        <begin position="146"/>
        <end position="159"/>
    </location>
</feature>
<evidence type="ECO:0000256" key="1">
    <source>
        <dbReference type="SAM" id="MobiDB-lite"/>
    </source>
</evidence>